<reference evidence="2" key="1">
    <citation type="submission" date="2019-10" db="EMBL/GenBank/DDBJ databases">
        <authorList>
            <consortium name="Genoscope - CEA"/>
            <person name="William W."/>
        </authorList>
    </citation>
    <scope>NUCLEOTIDE SEQUENCE [LARGE SCALE GENOMIC DNA]</scope>
    <source>
        <strain evidence="2">BBR_PRJEB10994</strain>
    </source>
</reference>
<dbReference type="SUPFAM" id="SSF69255">
    <property type="entry name" value="gp5 N-terminal domain-like"/>
    <property type="match status" value="1"/>
</dbReference>
<comment type="caution">
    <text evidence="2">The sequence shown here is derived from an EMBL/GenBank/DDBJ whole genome shotgun (WGS) entry which is preliminary data.</text>
</comment>
<dbReference type="Pfam" id="PF04717">
    <property type="entry name" value="Phage_base_V"/>
    <property type="match status" value="1"/>
</dbReference>
<feature type="domain" description="Gp5/Type VI secretion system Vgr protein OB-fold" evidence="1">
    <location>
        <begin position="401"/>
        <end position="479"/>
    </location>
</feature>
<organism evidence="2 3">
    <name type="scientific">Planktothrix paucivesiculata PCC 9631</name>
    <dbReference type="NCBI Taxonomy" id="671071"/>
    <lineage>
        <taxon>Bacteria</taxon>
        <taxon>Bacillati</taxon>
        <taxon>Cyanobacteriota</taxon>
        <taxon>Cyanophyceae</taxon>
        <taxon>Oscillatoriophycideae</taxon>
        <taxon>Oscillatoriales</taxon>
        <taxon>Microcoleaceae</taxon>
        <taxon>Planktothrix</taxon>
    </lineage>
</organism>
<dbReference type="Proteomes" id="UP000182190">
    <property type="component" value="Unassembled WGS sequence"/>
</dbReference>
<name>A0A7Z9C009_9CYAN</name>
<evidence type="ECO:0000259" key="1">
    <source>
        <dbReference type="Pfam" id="PF04717"/>
    </source>
</evidence>
<evidence type="ECO:0000313" key="2">
    <source>
        <dbReference type="EMBL" id="VXD24548.1"/>
    </source>
</evidence>
<dbReference type="OrthoDB" id="9762420at2"/>
<dbReference type="AlphaFoldDB" id="A0A7Z9C009"/>
<sequence length="665" mass="74124">MTSQATDYVSTPIITVDGVDPDLMNDFRRDILQISVEESLHLPAMFTVVINNPYAATDQETKTWKYDRDIIQIGKVIKIGFIPSTNSDSAPKNNQPTYLIEGEITAIETHFSGQTQAPIVIRGYDISHRLHRGLYIRSFQDYTDSDIVKKIAEEVGIQTHTIHSSGEKHEYVFQENQTNMAFLRERAARIGFELFVQDGKLNFRNPKINEVLQLVWLADFTSFRVRLTSAEQVKAVEVRSWDYERKEPIVARIPKETSQSTDAPGHVSTDVLTRTEYGKGRDYSQKFGLNPSEPKLLVVDQPTATIKEAEVMAQALFNELEGDFIYADARGLGNPSIRPGKVVELDRMGRYSGSYYVTESRHLFYQGIYTTEFSVRGLRGDNLLQTLSPSTRLRPGQTHLVGIVTDNKDPKGWGRVRVKFPTLTPEKDSTAHASYWARVVGVGAGPGRGFDCLPEINDEVLVAFEHGDIHRPYIIGGVWNGKDQPPANIKDSVDKGKVRLRTFKTRTQHTLQFVEEDKGGTAAGIYIQTSQGHQIRLNDSNGSIEMRTKAGQSIRLDDQGGITIESRGNIQLQPGTGQVLVSGNVSAAQLLVGTTGNIVNVGETLTNLQQQIQQNTNSDRTRSQEMAQLKEQVQQNISTDIQQAQTLSNLQKKITASSSSNQVSP</sequence>
<dbReference type="Gene3D" id="2.40.50.230">
    <property type="entry name" value="Gp5 N-terminal domain"/>
    <property type="match status" value="1"/>
</dbReference>
<accession>A0A7Z9C009</accession>
<dbReference type="Gene3D" id="3.55.50.10">
    <property type="entry name" value="Baseplate protein-like domains"/>
    <property type="match status" value="1"/>
</dbReference>
<dbReference type="InterPro" id="IPR037026">
    <property type="entry name" value="Vgr_OB-fold_dom_sf"/>
</dbReference>
<dbReference type="EMBL" id="CZCS02000229">
    <property type="protein sequence ID" value="VXD24548.1"/>
    <property type="molecule type" value="Genomic_DNA"/>
</dbReference>
<keyword evidence="3" id="KW-1185">Reference proteome</keyword>
<evidence type="ECO:0000313" key="3">
    <source>
        <dbReference type="Proteomes" id="UP000182190"/>
    </source>
</evidence>
<dbReference type="SUPFAM" id="SSF69279">
    <property type="entry name" value="Phage tail proteins"/>
    <property type="match status" value="1"/>
</dbReference>
<gene>
    <name evidence="2" type="ORF">PL9631_850003</name>
</gene>
<dbReference type="NCBIfam" id="NF033848">
    <property type="entry name" value="VgrG_rel"/>
    <property type="match status" value="1"/>
</dbReference>
<dbReference type="InterPro" id="IPR047702">
    <property type="entry name" value="VgrG-rel"/>
</dbReference>
<protein>
    <submittedName>
        <fullName evidence="2">Rhs element Vgr protein</fullName>
    </submittedName>
</protein>
<dbReference type="RefSeq" id="WP_156090597.1">
    <property type="nucleotide sequence ID" value="NZ_LR735018.1"/>
</dbReference>
<dbReference type="InterPro" id="IPR006531">
    <property type="entry name" value="Gp5/Vgr_OB"/>
</dbReference>
<proteinExistence type="predicted"/>